<feature type="domain" description="RNase H type-1" evidence="5">
    <location>
        <begin position="11"/>
        <end position="142"/>
    </location>
</feature>
<feature type="active site" description="Proton donor/acceptor" evidence="2">
    <location>
        <position position="270"/>
    </location>
</feature>
<dbReference type="InterPro" id="IPR050275">
    <property type="entry name" value="PGM_Phosphatase"/>
</dbReference>
<organism evidence="6 7">
    <name type="scientific">Nocardioides flavescens</name>
    <dbReference type="NCBI Taxonomy" id="2691959"/>
    <lineage>
        <taxon>Bacteria</taxon>
        <taxon>Bacillati</taxon>
        <taxon>Actinomycetota</taxon>
        <taxon>Actinomycetes</taxon>
        <taxon>Propionibacteriales</taxon>
        <taxon>Nocardioidaceae</taxon>
        <taxon>Nocardioides</taxon>
    </lineage>
</organism>
<evidence type="ECO:0000259" key="5">
    <source>
        <dbReference type="PROSITE" id="PS50879"/>
    </source>
</evidence>
<evidence type="ECO:0000256" key="4">
    <source>
        <dbReference type="SAM" id="MobiDB-lite"/>
    </source>
</evidence>
<proteinExistence type="predicted"/>
<evidence type="ECO:0000256" key="1">
    <source>
        <dbReference type="PIRSR" id="PIRSR036922-1"/>
    </source>
</evidence>
<evidence type="ECO:0000256" key="3">
    <source>
        <dbReference type="PIRSR" id="PIRSR613078-2"/>
    </source>
</evidence>
<dbReference type="GO" id="GO:0003676">
    <property type="term" value="F:nucleic acid binding"/>
    <property type="evidence" value="ECO:0007669"/>
    <property type="project" value="InterPro"/>
</dbReference>
<dbReference type="PIRSF" id="PIRSF036922">
    <property type="entry name" value="RNaseH_PGAM"/>
    <property type="match status" value="1"/>
</dbReference>
<evidence type="ECO:0000256" key="2">
    <source>
        <dbReference type="PIRSR" id="PIRSR613078-1"/>
    </source>
</evidence>
<evidence type="ECO:0000313" key="6">
    <source>
        <dbReference type="EMBL" id="MXG92192.1"/>
    </source>
</evidence>
<keyword evidence="7" id="KW-1185">Reference proteome</keyword>
<sequence>MTGPTSAVGSVVGSVVIEADGGSRGNPGPAAYGAVLKDADTGRVLAEDGTRIGTATNNVAEYSGLIAGLRLAAEFAPAARVEVRMDSKLVVEQMAGRWQVKHPSMKPLHREASELAPAGTRWTWVPRAQNAHADRLANEALDGKRDGVTAADARDPGPAEDDSAVEAATEKPPARGWSASTEPPTTLVLVRHGVTVHTKAKRFSGGLGGDDPALSEEGRAQVRASAHWLAPIAASVAAVVASPVRRTRESAEIVAETLGRPLELEPGFAEMEFGRWDGLTFAEVAERDQAGLDAWLGSTDVAPPGGESFATVQERVLAGLERVRAAYAGRTVVVVSHVTPIKTLVAQALDAPLTSVFRMELTPASVSVVSWYADDRASLRLFNAKPPGDDAFGASGLW</sequence>
<name>A0A6L7F4Q0_9ACTN</name>
<evidence type="ECO:0000313" key="7">
    <source>
        <dbReference type="Proteomes" id="UP000473325"/>
    </source>
</evidence>
<dbReference type="InterPro" id="IPR002156">
    <property type="entry name" value="RNaseH_domain"/>
</dbReference>
<dbReference type="Gene3D" id="3.40.50.1240">
    <property type="entry name" value="Phosphoglycerate mutase-like"/>
    <property type="match status" value="1"/>
</dbReference>
<comment type="caution">
    <text evidence="6">The sequence shown here is derived from an EMBL/GenBank/DDBJ whole genome shotgun (WGS) entry which is preliminary data.</text>
</comment>
<feature type="active site" description="Proton donor/acceptor; for phosphatase activity" evidence="1">
    <location>
        <position position="270"/>
    </location>
</feature>
<dbReference type="Proteomes" id="UP000473325">
    <property type="component" value="Unassembled WGS sequence"/>
</dbReference>
<dbReference type="GO" id="GO:0005737">
    <property type="term" value="C:cytoplasm"/>
    <property type="evidence" value="ECO:0007669"/>
    <property type="project" value="TreeGrafter"/>
</dbReference>
<accession>A0A6L7F4Q0</accession>
<dbReference type="NCBIfam" id="NF005567">
    <property type="entry name" value="PRK07238.1"/>
    <property type="match status" value="1"/>
</dbReference>
<dbReference type="Pfam" id="PF13456">
    <property type="entry name" value="RVT_3"/>
    <property type="match status" value="1"/>
</dbReference>
<feature type="binding site" evidence="3">
    <location>
        <position position="246"/>
    </location>
    <ligand>
        <name>substrate</name>
    </ligand>
</feature>
<dbReference type="InterPro" id="IPR036397">
    <property type="entry name" value="RNaseH_sf"/>
</dbReference>
<dbReference type="CDD" id="cd07067">
    <property type="entry name" value="HP_PGM_like"/>
    <property type="match status" value="1"/>
</dbReference>
<feature type="compositionally biased region" description="Basic and acidic residues" evidence="4">
    <location>
        <begin position="137"/>
        <end position="157"/>
    </location>
</feature>
<dbReference type="Gene3D" id="3.30.420.10">
    <property type="entry name" value="Ribonuclease H-like superfamily/Ribonuclease H"/>
    <property type="match status" value="1"/>
</dbReference>
<dbReference type="GO" id="GO:0016791">
    <property type="term" value="F:phosphatase activity"/>
    <property type="evidence" value="ECO:0007669"/>
    <property type="project" value="TreeGrafter"/>
</dbReference>
<dbReference type="PANTHER" id="PTHR48100:SF1">
    <property type="entry name" value="HISTIDINE PHOSPHATASE FAMILY PROTEIN-RELATED"/>
    <property type="match status" value="1"/>
</dbReference>
<dbReference type="InterPro" id="IPR012337">
    <property type="entry name" value="RNaseH-like_sf"/>
</dbReference>
<dbReference type="PROSITE" id="PS50879">
    <property type="entry name" value="RNASE_H_1"/>
    <property type="match status" value="1"/>
</dbReference>
<dbReference type="PANTHER" id="PTHR48100">
    <property type="entry name" value="BROAD-SPECIFICITY PHOSPHATASE YOR283W-RELATED"/>
    <property type="match status" value="1"/>
</dbReference>
<feature type="active site" description="Tele-phosphohistidine intermediate" evidence="1">
    <location>
        <position position="192"/>
    </location>
</feature>
<dbReference type="GO" id="GO:0004523">
    <property type="term" value="F:RNA-DNA hybrid ribonuclease activity"/>
    <property type="evidence" value="ECO:0007669"/>
    <property type="project" value="InterPro"/>
</dbReference>
<dbReference type="InterPro" id="IPR014636">
    <property type="entry name" value="RNaseH/PGlycerate_mutase"/>
</dbReference>
<dbReference type="AlphaFoldDB" id="A0A6L7F4Q0"/>
<dbReference type="SUPFAM" id="SSF53254">
    <property type="entry name" value="Phosphoglycerate mutase-like"/>
    <property type="match status" value="1"/>
</dbReference>
<dbReference type="InterPro" id="IPR029033">
    <property type="entry name" value="His_PPase_superfam"/>
</dbReference>
<protein>
    <submittedName>
        <fullName evidence="6">Bifunctional RNase H/acid phosphatase</fullName>
    </submittedName>
</protein>
<dbReference type="RefSeq" id="WP_160880133.1">
    <property type="nucleotide sequence ID" value="NZ_WUEK01000020.1"/>
</dbReference>
<dbReference type="Pfam" id="PF00300">
    <property type="entry name" value="His_Phos_1"/>
    <property type="match status" value="1"/>
</dbReference>
<dbReference type="SMART" id="SM00855">
    <property type="entry name" value="PGAM"/>
    <property type="match status" value="1"/>
</dbReference>
<reference evidence="6 7" key="1">
    <citation type="submission" date="2019-12" db="EMBL/GenBank/DDBJ databases">
        <authorList>
            <person name="Kun Z."/>
        </authorList>
    </citation>
    <scope>NUCLEOTIDE SEQUENCE [LARGE SCALE GENOMIC DNA]</scope>
    <source>
        <strain evidence="6 7">YIM 123512</strain>
    </source>
</reference>
<dbReference type="InterPro" id="IPR013078">
    <property type="entry name" value="His_Pase_superF_clade-1"/>
</dbReference>
<dbReference type="EMBL" id="WUEK01000020">
    <property type="protein sequence ID" value="MXG92192.1"/>
    <property type="molecule type" value="Genomic_DNA"/>
</dbReference>
<dbReference type="CDD" id="cd09279">
    <property type="entry name" value="RNase_HI_like"/>
    <property type="match status" value="1"/>
</dbReference>
<feature type="region of interest" description="Disordered" evidence="4">
    <location>
        <begin position="137"/>
        <end position="181"/>
    </location>
</feature>
<gene>
    <name evidence="6" type="ORF">GRQ65_21840</name>
</gene>
<dbReference type="SUPFAM" id="SSF53098">
    <property type="entry name" value="Ribonuclease H-like"/>
    <property type="match status" value="1"/>
</dbReference>